<accession>A0A2V3J582</accession>
<dbReference type="GO" id="GO:0009240">
    <property type="term" value="P:isopentenyl diphosphate biosynthetic process"/>
    <property type="evidence" value="ECO:0007669"/>
    <property type="project" value="TreeGrafter"/>
</dbReference>
<dbReference type="SUPFAM" id="SSF55811">
    <property type="entry name" value="Nudix"/>
    <property type="match status" value="1"/>
</dbReference>
<evidence type="ECO:0000313" key="3">
    <source>
        <dbReference type="EMBL" id="PXF49473.1"/>
    </source>
</evidence>
<dbReference type="Gene3D" id="3.90.79.10">
    <property type="entry name" value="Nucleoside Triphosphate Pyrophosphohydrolase"/>
    <property type="match status" value="1"/>
</dbReference>
<dbReference type="InterPro" id="IPR015797">
    <property type="entry name" value="NUDIX_hydrolase-like_dom_sf"/>
</dbReference>
<sequence length="217" mass="24520">MSSASNNPVIEHSGSKSADQLDEQFDVVNESNEPVSVASRRDCHQKGLLHRSTHILLFRRSENANNQQGSPPEVLLQRRSLEKKVGAGLWDLSVAEHLSVGEDFATATVRGLEEELNLNFDKTMLVSVREPYLSRQRYAEAGVTDHMFTTLYAALYDEKVHGSPVVDKSEVQEVEWWSIDRIFEGADQGEKLFTRWFLIDLENIDLKALAEKICGDM</sequence>
<name>A0A2V3J582_9FLOR</name>
<reference evidence="3 4" key="1">
    <citation type="journal article" date="2018" name="Mol. Biol. Evol.">
        <title>Analysis of the draft genome of the red seaweed Gracilariopsis chorda provides insights into genome size evolution in Rhodophyta.</title>
        <authorList>
            <person name="Lee J."/>
            <person name="Yang E.C."/>
            <person name="Graf L."/>
            <person name="Yang J.H."/>
            <person name="Qiu H."/>
            <person name="Zel Zion U."/>
            <person name="Chan C.X."/>
            <person name="Stephens T.G."/>
            <person name="Weber A.P.M."/>
            <person name="Boo G.H."/>
            <person name="Boo S.M."/>
            <person name="Kim K.M."/>
            <person name="Shin Y."/>
            <person name="Jung M."/>
            <person name="Lee S.J."/>
            <person name="Yim H.S."/>
            <person name="Lee J.H."/>
            <person name="Bhattacharya D."/>
            <person name="Yoon H.S."/>
        </authorList>
    </citation>
    <scope>NUCLEOTIDE SEQUENCE [LARGE SCALE GENOMIC DNA]</scope>
    <source>
        <strain evidence="3 4">SKKU-2015</strain>
        <tissue evidence="3">Whole body</tissue>
    </source>
</reference>
<keyword evidence="3" id="KW-0413">Isomerase</keyword>
<dbReference type="EMBL" id="NBIV01000005">
    <property type="protein sequence ID" value="PXF49473.1"/>
    <property type="molecule type" value="Genomic_DNA"/>
</dbReference>
<dbReference type="InterPro" id="IPR000086">
    <property type="entry name" value="NUDIX_hydrolase_dom"/>
</dbReference>
<dbReference type="GO" id="GO:0005737">
    <property type="term" value="C:cytoplasm"/>
    <property type="evidence" value="ECO:0007669"/>
    <property type="project" value="TreeGrafter"/>
</dbReference>
<evidence type="ECO:0000259" key="2">
    <source>
        <dbReference type="PROSITE" id="PS51462"/>
    </source>
</evidence>
<dbReference type="PANTHER" id="PTHR10885">
    <property type="entry name" value="ISOPENTENYL-DIPHOSPHATE DELTA-ISOMERASE"/>
    <property type="match status" value="1"/>
</dbReference>
<dbReference type="CDD" id="cd04692">
    <property type="entry name" value="NUDIX_Hydrolase"/>
    <property type="match status" value="1"/>
</dbReference>
<dbReference type="AlphaFoldDB" id="A0A2V3J582"/>
<dbReference type="PANTHER" id="PTHR10885:SF20">
    <property type="entry name" value="NUDIX HYDROLASE DOMAIN-CONTAINING PROTEIN"/>
    <property type="match status" value="1"/>
</dbReference>
<feature type="region of interest" description="Disordered" evidence="1">
    <location>
        <begin position="1"/>
        <end position="21"/>
    </location>
</feature>
<feature type="domain" description="Nudix hydrolase" evidence="2">
    <location>
        <begin position="48"/>
        <end position="199"/>
    </location>
</feature>
<dbReference type="Proteomes" id="UP000247409">
    <property type="component" value="Unassembled WGS sequence"/>
</dbReference>
<organism evidence="3 4">
    <name type="scientific">Gracilariopsis chorda</name>
    <dbReference type="NCBI Taxonomy" id="448386"/>
    <lineage>
        <taxon>Eukaryota</taxon>
        <taxon>Rhodophyta</taxon>
        <taxon>Florideophyceae</taxon>
        <taxon>Rhodymeniophycidae</taxon>
        <taxon>Gracilariales</taxon>
        <taxon>Gracilariaceae</taxon>
        <taxon>Gracilariopsis</taxon>
    </lineage>
</organism>
<dbReference type="PROSITE" id="PS51462">
    <property type="entry name" value="NUDIX"/>
    <property type="match status" value="1"/>
</dbReference>
<dbReference type="OrthoDB" id="510307at2759"/>
<dbReference type="Pfam" id="PF00293">
    <property type="entry name" value="NUDIX"/>
    <property type="match status" value="1"/>
</dbReference>
<dbReference type="GO" id="GO:0004452">
    <property type="term" value="F:isopentenyl-diphosphate delta-isomerase activity"/>
    <property type="evidence" value="ECO:0007669"/>
    <property type="project" value="TreeGrafter"/>
</dbReference>
<gene>
    <name evidence="3" type="ORF">BWQ96_00789</name>
</gene>
<proteinExistence type="predicted"/>
<protein>
    <submittedName>
        <fullName evidence="3">Isopentenyl-diphosphate Delta-isomerase</fullName>
    </submittedName>
</protein>
<comment type="caution">
    <text evidence="3">The sequence shown here is derived from an EMBL/GenBank/DDBJ whole genome shotgun (WGS) entry which is preliminary data.</text>
</comment>
<evidence type="ECO:0000256" key="1">
    <source>
        <dbReference type="SAM" id="MobiDB-lite"/>
    </source>
</evidence>
<evidence type="ECO:0000313" key="4">
    <source>
        <dbReference type="Proteomes" id="UP000247409"/>
    </source>
</evidence>
<keyword evidence="4" id="KW-1185">Reference proteome</keyword>